<dbReference type="AlphaFoldDB" id="A0A1H0C686"/>
<evidence type="ECO:0000256" key="1">
    <source>
        <dbReference type="ARBA" id="ARBA00022553"/>
    </source>
</evidence>
<dbReference type="InterPro" id="IPR011006">
    <property type="entry name" value="CheY-like_superfamily"/>
</dbReference>
<evidence type="ECO:0000256" key="2">
    <source>
        <dbReference type="ARBA" id="ARBA00023015"/>
    </source>
</evidence>
<organism evidence="6 7">
    <name type="scientific">Aureimonas jatrophae</name>
    <dbReference type="NCBI Taxonomy" id="1166073"/>
    <lineage>
        <taxon>Bacteria</taxon>
        <taxon>Pseudomonadati</taxon>
        <taxon>Pseudomonadota</taxon>
        <taxon>Alphaproteobacteria</taxon>
        <taxon>Hyphomicrobiales</taxon>
        <taxon>Aurantimonadaceae</taxon>
        <taxon>Aureimonas</taxon>
    </lineage>
</organism>
<evidence type="ECO:0000256" key="3">
    <source>
        <dbReference type="ARBA" id="ARBA00023163"/>
    </source>
</evidence>
<sequence>MTATPRPFDRSRIGILVVEDEPLLLMDAMDMIEDAGFTVYGASHAARALELLEQHDNIRILFTDIDMPGTMDGLKLAHAVRERWPPVSVIVTSGHVRIGSDQMPAHGVFLSKPYRPASLVDALDALTQVRSD</sequence>
<feature type="modified residue" description="4-aspartylphosphate" evidence="4">
    <location>
        <position position="64"/>
    </location>
</feature>
<evidence type="ECO:0000313" key="7">
    <source>
        <dbReference type="Proteomes" id="UP000198793"/>
    </source>
</evidence>
<keyword evidence="1 4" id="KW-0597">Phosphoprotein</keyword>
<gene>
    <name evidence="6" type="ORF">SAMN05192530_101155</name>
</gene>
<evidence type="ECO:0000313" key="6">
    <source>
        <dbReference type="EMBL" id="SDN53362.1"/>
    </source>
</evidence>
<dbReference type="GO" id="GO:0000160">
    <property type="term" value="P:phosphorelay signal transduction system"/>
    <property type="evidence" value="ECO:0007669"/>
    <property type="project" value="InterPro"/>
</dbReference>
<dbReference type="Gene3D" id="3.40.50.2300">
    <property type="match status" value="1"/>
</dbReference>
<dbReference type="Proteomes" id="UP000198793">
    <property type="component" value="Unassembled WGS sequence"/>
</dbReference>
<keyword evidence="7" id="KW-1185">Reference proteome</keyword>
<dbReference type="PANTHER" id="PTHR44591">
    <property type="entry name" value="STRESS RESPONSE REGULATOR PROTEIN 1"/>
    <property type="match status" value="1"/>
</dbReference>
<reference evidence="6 7" key="1">
    <citation type="submission" date="2016-10" db="EMBL/GenBank/DDBJ databases">
        <authorList>
            <person name="de Groot N.N."/>
        </authorList>
    </citation>
    <scope>NUCLEOTIDE SEQUENCE [LARGE SCALE GENOMIC DNA]</scope>
    <source>
        <strain evidence="7">L7-484,KACC 16230,DSM 25025</strain>
    </source>
</reference>
<name>A0A1H0C686_9HYPH</name>
<proteinExistence type="predicted"/>
<dbReference type="InterPro" id="IPR001789">
    <property type="entry name" value="Sig_transdc_resp-reg_receiver"/>
</dbReference>
<dbReference type="SMART" id="SM00448">
    <property type="entry name" value="REC"/>
    <property type="match status" value="1"/>
</dbReference>
<dbReference type="PANTHER" id="PTHR44591:SF3">
    <property type="entry name" value="RESPONSE REGULATORY DOMAIN-CONTAINING PROTEIN"/>
    <property type="match status" value="1"/>
</dbReference>
<keyword evidence="3" id="KW-0804">Transcription</keyword>
<dbReference type="SUPFAM" id="SSF52172">
    <property type="entry name" value="CheY-like"/>
    <property type="match status" value="1"/>
</dbReference>
<dbReference type="PROSITE" id="PS50110">
    <property type="entry name" value="RESPONSE_REGULATORY"/>
    <property type="match status" value="1"/>
</dbReference>
<dbReference type="Pfam" id="PF00072">
    <property type="entry name" value="Response_reg"/>
    <property type="match status" value="1"/>
</dbReference>
<accession>A0A1H0C686</accession>
<dbReference type="EMBL" id="FNIT01000001">
    <property type="protein sequence ID" value="SDN53362.1"/>
    <property type="molecule type" value="Genomic_DNA"/>
</dbReference>
<feature type="domain" description="Response regulatory" evidence="5">
    <location>
        <begin position="14"/>
        <end position="127"/>
    </location>
</feature>
<evidence type="ECO:0000256" key="4">
    <source>
        <dbReference type="PROSITE-ProRule" id="PRU00169"/>
    </source>
</evidence>
<evidence type="ECO:0000259" key="5">
    <source>
        <dbReference type="PROSITE" id="PS50110"/>
    </source>
</evidence>
<dbReference type="InterPro" id="IPR050595">
    <property type="entry name" value="Bact_response_regulator"/>
</dbReference>
<dbReference type="RefSeq" id="WP_090667465.1">
    <property type="nucleotide sequence ID" value="NZ_FNIT01000001.1"/>
</dbReference>
<keyword evidence="2" id="KW-0805">Transcription regulation</keyword>
<dbReference type="STRING" id="1166073.SAMN05192530_101155"/>
<protein>
    <submittedName>
        <fullName evidence="6">Response regulator receiver domain-containing protein</fullName>
    </submittedName>
</protein>
<dbReference type="OrthoDB" id="9784719at2"/>